<dbReference type="Proteomes" id="UP000321409">
    <property type="component" value="Unassembled WGS sequence"/>
</dbReference>
<gene>
    <name evidence="2" type="ORF">LDI01_11040</name>
</gene>
<name>A0ABQ0XBP2_9LACO</name>
<keyword evidence="1" id="KW-0472">Membrane</keyword>
<comment type="caution">
    <text evidence="2">The sequence shown here is derived from an EMBL/GenBank/DDBJ whole genome shotgun (WGS) entry which is preliminary data.</text>
</comment>
<protein>
    <submittedName>
        <fullName evidence="2">Hydrophobic protein</fullName>
    </submittedName>
</protein>
<reference evidence="2 3" key="1">
    <citation type="submission" date="2019-07" db="EMBL/GenBank/DDBJ databases">
        <title>Whole genome shotgun sequence of Lactobacillus diolivorans NBRC 107869.</title>
        <authorList>
            <person name="Hosoyama A."/>
            <person name="Uohara A."/>
            <person name="Ohji S."/>
            <person name="Ichikawa N."/>
        </authorList>
    </citation>
    <scope>NUCLEOTIDE SEQUENCE [LARGE SCALE GENOMIC DNA]</scope>
    <source>
        <strain evidence="2 3">NBRC 107869</strain>
    </source>
</reference>
<evidence type="ECO:0000256" key="1">
    <source>
        <dbReference type="SAM" id="Phobius"/>
    </source>
</evidence>
<accession>A0ABQ0XBP2</accession>
<feature type="transmembrane region" description="Helical" evidence="1">
    <location>
        <begin position="141"/>
        <end position="162"/>
    </location>
</feature>
<dbReference type="EMBL" id="BKAB01000013">
    <property type="protein sequence ID" value="GEP23511.1"/>
    <property type="molecule type" value="Genomic_DNA"/>
</dbReference>
<keyword evidence="3" id="KW-1185">Reference proteome</keyword>
<keyword evidence="1" id="KW-0812">Transmembrane</keyword>
<feature type="transmembrane region" description="Helical" evidence="1">
    <location>
        <begin position="50"/>
        <end position="74"/>
    </location>
</feature>
<keyword evidence="1" id="KW-1133">Transmembrane helix</keyword>
<feature type="transmembrane region" description="Helical" evidence="1">
    <location>
        <begin position="94"/>
        <end position="112"/>
    </location>
</feature>
<sequence>MFQIWLLVLALILFTRNVVHFKKISRLETVIIPVYSLVAGIMTIQNDPPALVPLVVTILVGIIVGWFQTTGLAVRITGQKDNNSRPVIEIRRNWQYLLGWFVIFAYGMGFAVQSGENVNVLSELGSEVLKDLFLWTNFSQTASWCILIQSASASIIYILLVIHKEPLAKAAISRKK</sequence>
<organism evidence="2 3">
    <name type="scientific">Lentilactobacillus diolivorans</name>
    <dbReference type="NCBI Taxonomy" id="179838"/>
    <lineage>
        <taxon>Bacteria</taxon>
        <taxon>Bacillati</taxon>
        <taxon>Bacillota</taxon>
        <taxon>Bacilli</taxon>
        <taxon>Lactobacillales</taxon>
        <taxon>Lactobacillaceae</taxon>
        <taxon>Lentilactobacillus</taxon>
    </lineage>
</organism>
<evidence type="ECO:0000313" key="2">
    <source>
        <dbReference type="EMBL" id="GEP23511.1"/>
    </source>
</evidence>
<proteinExistence type="predicted"/>
<dbReference type="RefSeq" id="WP_057865043.1">
    <property type="nucleotide sequence ID" value="NZ_BKAB01000013.1"/>
</dbReference>
<evidence type="ECO:0000313" key="3">
    <source>
        <dbReference type="Proteomes" id="UP000321409"/>
    </source>
</evidence>